<sequence length="254" mass="29508">MKLPLSVAVITLNEEDNIGRCLESVKDIAAEVVVVDSGSTDQTAHIAQQYGSRFLFNQWPGHVKQKNFALQQCTQPWVLSLDADECLTPELAQAVRDLFQSGEPRLDGYQLNRRTEYLGKWIWHAWYPEWRLRLVRREKAEWQGRDPHDKLSVSGSSAKLKGGDFLHYTYRDFSHHMEQTIKYARIGAQAALDRGETFKGRKLLLSPIGRILKMMIRRQAWRDGWRGMIITFSSAMSAFLKYAYMYEEKVRKLH</sequence>
<keyword evidence="2" id="KW-0812">Transmembrane</keyword>
<dbReference type="Proteomes" id="UP000528322">
    <property type="component" value="Unassembled WGS sequence"/>
</dbReference>
<evidence type="ECO:0000256" key="2">
    <source>
        <dbReference type="SAM" id="Phobius"/>
    </source>
</evidence>
<comment type="caution">
    <text evidence="4">The sequence shown here is derived from an EMBL/GenBank/DDBJ whole genome shotgun (WGS) entry which is preliminary data.</text>
</comment>
<feature type="domain" description="Glycosyltransferase 2-like" evidence="3">
    <location>
        <begin position="6"/>
        <end position="133"/>
    </location>
</feature>
<dbReference type="CDD" id="cd02511">
    <property type="entry name" value="Beta4Glucosyltransferase"/>
    <property type="match status" value="1"/>
</dbReference>
<evidence type="ECO:0000256" key="1">
    <source>
        <dbReference type="ARBA" id="ARBA00038494"/>
    </source>
</evidence>
<dbReference type="InterPro" id="IPR029044">
    <property type="entry name" value="Nucleotide-diphossugar_trans"/>
</dbReference>
<accession>A0A7W7Y4E2</accession>
<gene>
    <name evidence="4" type="ORF">HNR37_001194</name>
</gene>
<protein>
    <submittedName>
        <fullName evidence="4">Glycosyltransferase involved in cell wall biosynthesis</fullName>
    </submittedName>
</protein>
<dbReference type="GO" id="GO:0016740">
    <property type="term" value="F:transferase activity"/>
    <property type="evidence" value="ECO:0007669"/>
    <property type="project" value="UniProtKB-KW"/>
</dbReference>
<organism evidence="4 5">
    <name type="scientific">Desulfurispira natronophila</name>
    <dbReference type="NCBI Taxonomy" id="682562"/>
    <lineage>
        <taxon>Bacteria</taxon>
        <taxon>Pseudomonadati</taxon>
        <taxon>Chrysiogenota</taxon>
        <taxon>Chrysiogenia</taxon>
        <taxon>Chrysiogenales</taxon>
        <taxon>Chrysiogenaceae</taxon>
        <taxon>Desulfurispira</taxon>
    </lineage>
</organism>
<evidence type="ECO:0000259" key="3">
    <source>
        <dbReference type="Pfam" id="PF00535"/>
    </source>
</evidence>
<dbReference type="EMBL" id="JACHID010000006">
    <property type="protein sequence ID" value="MBB5021880.1"/>
    <property type="molecule type" value="Genomic_DNA"/>
</dbReference>
<name>A0A7W7Y4E2_9BACT</name>
<dbReference type="Gene3D" id="3.90.550.10">
    <property type="entry name" value="Spore Coat Polysaccharide Biosynthesis Protein SpsA, Chain A"/>
    <property type="match status" value="1"/>
</dbReference>
<dbReference type="PANTHER" id="PTHR43630">
    <property type="entry name" value="POLY-BETA-1,6-N-ACETYL-D-GLUCOSAMINE SYNTHASE"/>
    <property type="match status" value="1"/>
</dbReference>
<keyword evidence="2" id="KW-1133">Transmembrane helix</keyword>
<dbReference type="PANTHER" id="PTHR43630:SF2">
    <property type="entry name" value="GLYCOSYLTRANSFERASE"/>
    <property type="match status" value="1"/>
</dbReference>
<proteinExistence type="inferred from homology"/>
<feature type="transmembrane region" description="Helical" evidence="2">
    <location>
        <begin position="224"/>
        <end position="244"/>
    </location>
</feature>
<keyword evidence="5" id="KW-1185">Reference proteome</keyword>
<dbReference type="SUPFAM" id="SSF53448">
    <property type="entry name" value="Nucleotide-diphospho-sugar transferases"/>
    <property type="match status" value="1"/>
</dbReference>
<reference evidence="4 5" key="1">
    <citation type="submission" date="2020-08" db="EMBL/GenBank/DDBJ databases">
        <title>Genomic Encyclopedia of Type Strains, Phase IV (KMG-IV): sequencing the most valuable type-strain genomes for metagenomic binning, comparative biology and taxonomic classification.</title>
        <authorList>
            <person name="Goeker M."/>
        </authorList>
    </citation>
    <scope>NUCLEOTIDE SEQUENCE [LARGE SCALE GENOMIC DNA]</scope>
    <source>
        <strain evidence="4 5">DSM 22071</strain>
    </source>
</reference>
<dbReference type="InterPro" id="IPR001173">
    <property type="entry name" value="Glyco_trans_2-like"/>
</dbReference>
<evidence type="ECO:0000313" key="4">
    <source>
        <dbReference type="EMBL" id="MBB5021880.1"/>
    </source>
</evidence>
<comment type="similarity">
    <text evidence="1">Belongs to the glycosyltransferase 2 family. WaaE/KdtX subfamily.</text>
</comment>
<keyword evidence="4" id="KW-0808">Transferase</keyword>
<evidence type="ECO:0000313" key="5">
    <source>
        <dbReference type="Proteomes" id="UP000528322"/>
    </source>
</evidence>
<dbReference type="AlphaFoldDB" id="A0A7W7Y4E2"/>
<keyword evidence="2" id="KW-0472">Membrane</keyword>
<dbReference type="Pfam" id="PF00535">
    <property type="entry name" value="Glycos_transf_2"/>
    <property type="match status" value="1"/>
</dbReference>
<dbReference type="RefSeq" id="WP_183731394.1">
    <property type="nucleotide sequence ID" value="NZ_JACHID010000006.1"/>
</dbReference>